<dbReference type="PRINTS" id="PR00038">
    <property type="entry name" value="HTHLUXR"/>
</dbReference>
<dbReference type="SMART" id="SM00421">
    <property type="entry name" value="HTH_LUXR"/>
    <property type="match status" value="1"/>
</dbReference>
<dbReference type="RefSeq" id="WP_290246932.1">
    <property type="nucleotide sequence ID" value="NZ_JAUFQT010000001.1"/>
</dbReference>
<dbReference type="SUPFAM" id="SSF55785">
    <property type="entry name" value="PYP-like sensor domain (PAS domain)"/>
    <property type="match status" value="1"/>
</dbReference>
<sequence>MIHRRLDQLIGELKQKRIIYKDQLDYEELADHCNQVNDLITLHDIGNYRPIFINEVTRKFYGFNHQFLRGMDYLYYLKTIHPSYYPTLFRSLTFFNKNQKGFLDLTYKLKAADGSWKIMVGSTKTITRTKDNQPLHALTLMLPEEGVDQFPQSPMLKLESLTKRELEIFSLLTEGQSVANISEELFISEETVKKHKKNIFQKLDCNKTQELIKMAFELGVKF</sequence>
<proteinExistence type="predicted"/>
<reference evidence="5 6" key="1">
    <citation type="submission" date="2024-09" db="EMBL/GenBank/DDBJ databases">
        <authorList>
            <person name="Sun Q."/>
            <person name="Mori K."/>
        </authorList>
    </citation>
    <scope>NUCLEOTIDE SEQUENCE [LARGE SCALE GENOMIC DNA]</scope>
    <source>
        <strain evidence="5 6">CECT 7682</strain>
    </source>
</reference>
<evidence type="ECO:0000256" key="2">
    <source>
        <dbReference type="ARBA" id="ARBA00023125"/>
    </source>
</evidence>
<dbReference type="SUPFAM" id="SSF46894">
    <property type="entry name" value="C-terminal effector domain of the bipartite response regulators"/>
    <property type="match status" value="1"/>
</dbReference>
<keyword evidence="2" id="KW-0238">DNA-binding</keyword>
<keyword evidence="1" id="KW-0805">Transcription regulation</keyword>
<comment type="caution">
    <text evidence="5">The sequence shown here is derived from an EMBL/GenBank/DDBJ whole genome shotgun (WGS) entry which is preliminary data.</text>
</comment>
<gene>
    <name evidence="5" type="ORF">ACFFUR_02640</name>
</gene>
<accession>A0ABV5J397</accession>
<dbReference type="PANTHER" id="PTHR44688">
    <property type="entry name" value="DNA-BINDING TRANSCRIPTIONAL ACTIVATOR DEVR_DOSR"/>
    <property type="match status" value="1"/>
</dbReference>
<keyword evidence="3" id="KW-0804">Transcription</keyword>
<name>A0ABV5J397_9BACT</name>
<evidence type="ECO:0000313" key="5">
    <source>
        <dbReference type="EMBL" id="MFB9210685.1"/>
    </source>
</evidence>
<feature type="domain" description="HTH luxR-type" evidence="4">
    <location>
        <begin position="154"/>
        <end position="219"/>
    </location>
</feature>
<dbReference type="Gene3D" id="1.10.10.10">
    <property type="entry name" value="Winged helix-like DNA-binding domain superfamily/Winged helix DNA-binding domain"/>
    <property type="match status" value="1"/>
</dbReference>
<dbReference type="InterPro" id="IPR016032">
    <property type="entry name" value="Sig_transdc_resp-reg_C-effctor"/>
</dbReference>
<protein>
    <submittedName>
        <fullName evidence="5">Response regulator transcription factor</fullName>
    </submittedName>
</protein>
<dbReference type="InterPro" id="IPR035965">
    <property type="entry name" value="PAS-like_dom_sf"/>
</dbReference>
<evidence type="ECO:0000259" key="4">
    <source>
        <dbReference type="PROSITE" id="PS50043"/>
    </source>
</evidence>
<dbReference type="PANTHER" id="PTHR44688:SF16">
    <property type="entry name" value="DNA-BINDING TRANSCRIPTIONAL ACTIVATOR DEVR_DOSR"/>
    <property type="match status" value="1"/>
</dbReference>
<evidence type="ECO:0000256" key="1">
    <source>
        <dbReference type="ARBA" id="ARBA00023015"/>
    </source>
</evidence>
<dbReference type="Gene3D" id="3.30.450.20">
    <property type="entry name" value="PAS domain"/>
    <property type="match status" value="1"/>
</dbReference>
<dbReference type="InterPro" id="IPR000792">
    <property type="entry name" value="Tscrpt_reg_LuxR_C"/>
</dbReference>
<dbReference type="PROSITE" id="PS00622">
    <property type="entry name" value="HTH_LUXR_1"/>
    <property type="match status" value="1"/>
</dbReference>
<evidence type="ECO:0000256" key="3">
    <source>
        <dbReference type="ARBA" id="ARBA00023163"/>
    </source>
</evidence>
<dbReference type="EMBL" id="JBHMEW010000008">
    <property type="protein sequence ID" value="MFB9210685.1"/>
    <property type="molecule type" value="Genomic_DNA"/>
</dbReference>
<organism evidence="5 6">
    <name type="scientific">Echinicola jeungdonensis</name>
    <dbReference type="NCBI Taxonomy" id="709343"/>
    <lineage>
        <taxon>Bacteria</taxon>
        <taxon>Pseudomonadati</taxon>
        <taxon>Bacteroidota</taxon>
        <taxon>Cytophagia</taxon>
        <taxon>Cytophagales</taxon>
        <taxon>Cyclobacteriaceae</taxon>
        <taxon>Echinicola</taxon>
    </lineage>
</organism>
<dbReference type="Pfam" id="PF08447">
    <property type="entry name" value="PAS_3"/>
    <property type="match status" value="1"/>
</dbReference>
<evidence type="ECO:0000313" key="6">
    <source>
        <dbReference type="Proteomes" id="UP001589654"/>
    </source>
</evidence>
<dbReference type="Pfam" id="PF00196">
    <property type="entry name" value="GerE"/>
    <property type="match status" value="1"/>
</dbReference>
<dbReference type="InterPro" id="IPR013655">
    <property type="entry name" value="PAS_fold_3"/>
</dbReference>
<dbReference type="Proteomes" id="UP001589654">
    <property type="component" value="Unassembled WGS sequence"/>
</dbReference>
<dbReference type="InterPro" id="IPR036388">
    <property type="entry name" value="WH-like_DNA-bd_sf"/>
</dbReference>
<dbReference type="CDD" id="cd06170">
    <property type="entry name" value="LuxR_C_like"/>
    <property type="match status" value="1"/>
</dbReference>
<dbReference type="PROSITE" id="PS50043">
    <property type="entry name" value="HTH_LUXR_2"/>
    <property type="match status" value="1"/>
</dbReference>
<keyword evidence="6" id="KW-1185">Reference proteome</keyword>